<evidence type="ECO:0000259" key="4">
    <source>
        <dbReference type="Pfam" id="PF01872"/>
    </source>
</evidence>
<dbReference type="Pfam" id="PF01872">
    <property type="entry name" value="RibD_C"/>
    <property type="match status" value="1"/>
</dbReference>
<dbReference type="PANTHER" id="PTHR38011">
    <property type="entry name" value="DIHYDROFOLATE REDUCTASE FAMILY PROTEIN (AFU_ORTHOLOGUE AFUA_8G06820)"/>
    <property type="match status" value="1"/>
</dbReference>
<name>A0A6J6N046_9ZZZZ</name>
<dbReference type="GO" id="GO:0008703">
    <property type="term" value="F:5-amino-6-(5-phosphoribosylamino)uracil reductase activity"/>
    <property type="evidence" value="ECO:0007669"/>
    <property type="project" value="InterPro"/>
</dbReference>
<protein>
    <submittedName>
        <fullName evidence="5">Unannotated protein</fullName>
    </submittedName>
</protein>
<accession>A0A6J6N046</accession>
<evidence type="ECO:0000313" key="5">
    <source>
        <dbReference type="EMBL" id="CAB4679507.1"/>
    </source>
</evidence>
<organism evidence="5">
    <name type="scientific">freshwater metagenome</name>
    <dbReference type="NCBI Taxonomy" id="449393"/>
    <lineage>
        <taxon>unclassified sequences</taxon>
        <taxon>metagenomes</taxon>
        <taxon>ecological metagenomes</taxon>
    </lineage>
</organism>
<sequence>MNQRPLIIANLIVGADGSTIKNGSSIGLSTPADRKLFHQLREQSTAIVIGGNTARREPYKKTAIPLYIITHSKLRLQPKNQLAKQLNLDPDSALKFILAEIADQPSAQLLIEAGPKLLIELIKTKLVDKLYLTINHALDGENKIDLKQLTADFELIDTRAEDGCEFQIFQLAK</sequence>
<dbReference type="AlphaFoldDB" id="A0A6J6N046"/>
<keyword evidence="3" id="KW-0560">Oxidoreductase</keyword>
<comment type="pathway">
    <text evidence="1">Cofactor biosynthesis; riboflavin biosynthesis.</text>
</comment>
<dbReference type="Gene3D" id="3.40.430.10">
    <property type="entry name" value="Dihydrofolate Reductase, subunit A"/>
    <property type="match status" value="2"/>
</dbReference>
<evidence type="ECO:0000256" key="2">
    <source>
        <dbReference type="ARBA" id="ARBA00022857"/>
    </source>
</evidence>
<dbReference type="GO" id="GO:0009231">
    <property type="term" value="P:riboflavin biosynthetic process"/>
    <property type="evidence" value="ECO:0007669"/>
    <property type="project" value="InterPro"/>
</dbReference>
<feature type="domain" description="Bacterial bifunctional deaminase-reductase C-terminal" evidence="4">
    <location>
        <begin position="5"/>
        <end position="141"/>
    </location>
</feature>
<evidence type="ECO:0000256" key="1">
    <source>
        <dbReference type="ARBA" id="ARBA00005104"/>
    </source>
</evidence>
<dbReference type="PANTHER" id="PTHR38011:SF7">
    <property type="entry name" value="2,5-DIAMINO-6-RIBOSYLAMINO-4(3H)-PYRIMIDINONE 5'-PHOSPHATE REDUCTASE"/>
    <property type="match status" value="1"/>
</dbReference>
<evidence type="ECO:0000256" key="3">
    <source>
        <dbReference type="ARBA" id="ARBA00023002"/>
    </source>
</evidence>
<keyword evidence="2" id="KW-0521">NADP</keyword>
<dbReference type="SUPFAM" id="SSF53597">
    <property type="entry name" value="Dihydrofolate reductase-like"/>
    <property type="match status" value="1"/>
</dbReference>
<dbReference type="InterPro" id="IPR050765">
    <property type="entry name" value="Riboflavin_Biosynth_HTPR"/>
</dbReference>
<dbReference type="InterPro" id="IPR024072">
    <property type="entry name" value="DHFR-like_dom_sf"/>
</dbReference>
<dbReference type="InterPro" id="IPR002734">
    <property type="entry name" value="RibDG_C"/>
</dbReference>
<gene>
    <name evidence="5" type="ORF">UFOPK2362_00286</name>
</gene>
<dbReference type="EMBL" id="CAEZXI010000016">
    <property type="protein sequence ID" value="CAB4679507.1"/>
    <property type="molecule type" value="Genomic_DNA"/>
</dbReference>
<reference evidence="5" key="1">
    <citation type="submission" date="2020-05" db="EMBL/GenBank/DDBJ databases">
        <authorList>
            <person name="Chiriac C."/>
            <person name="Salcher M."/>
            <person name="Ghai R."/>
            <person name="Kavagutti S V."/>
        </authorList>
    </citation>
    <scope>NUCLEOTIDE SEQUENCE</scope>
</reference>
<proteinExistence type="predicted"/>